<proteinExistence type="predicted"/>
<name>A0ABV8QWI2_9MICC</name>
<keyword evidence="1" id="KW-0812">Transmembrane</keyword>
<feature type="transmembrane region" description="Helical" evidence="1">
    <location>
        <begin position="93"/>
        <end position="113"/>
    </location>
</feature>
<protein>
    <submittedName>
        <fullName evidence="2">Uncharacterized protein</fullName>
    </submittedName>
</protein>
<evidence type="ECO:0000256" key="1">
    <source>
        <dbReference type="SAM" id="Phobius"/>
    </source>
</evidence>
<evidence type="ECO:0000313" key="2">
    <source>
        <dbReference type="EMBL" id="MFC4264221.1"/>
    </source>
</evidence>
<feature type="transmembrane region" description="Helical" evidence="1">
    <location>
        <begin position="125"/>
        <end position="144"/>
    </location>
</feature>
<feature type="transmembrane region" description="Helical" evidence="1">
    <location>
        <begin position="34"/>
        <end position="55"/>
    </location>
</feature>
<keyword evidence="3" id="KW-1185">Reference proteome</keyword>
<accession>A0ABV8QWI2</accession>
<comment type="caution">
    <text evidence="2">The sequence shown here is derived from an EMBL/GenBank/DDBJ whole genome shotgun (WGS) entry which is preliminary data.</text>
</comment>
<keyword evidence="1" id="KW-0472">Membrane</keyword>
<organism evidence="2 3">
    <name type="scientific">Arthrobacter cryoconiti</name>
    <dbReference type="NCBI Taxonomy" id="748907"/>
    <lineage>
        <taxon>Bacteria</taxon>
        <taxon>Bacillati</taxon>
        <taxon>Actinomycetota</taxon>
        <taxon>Actinomycetes</taxon>
        <taxon>Micrococcales</taxon>
        <taxon>Micrococcaceae</taxon>
        <taxon>Arthrobacter</taxon>
    </lineage>
</organism>
<reference evidence="3" key="1">
    <citation type="journal article" date="2019" name="Int. J. Syst. Evol. Microbiol.">
        <title>The Global Catalogue of Microorganisms (GCM) 10K type strain sequencing project: providing services to taxonomists for standard genome sequencing and annotation.</title>
        <authorList>
            <consortium name="The Broad Institute Genomics Platform"/>
            <consortium name="The Broad Institute Genome Sequencing Center for Infectious Disease"/>
            <person name="Wu L."/>
            <person name="Ma J."/>
        </authorList>
    </citation>
    <scope>NUCLEOTIDE SEQUENCE [LARGE SCALE GENOMIC DNA]</scope>
    <source>
        <strain evidence="3">CGMCC 1.10698</strain>
    </source>
</reference>
<gene>
    <name evidence="2" type="ORF">ACFOW9_01220</name>
</gene>
<feature type="transmembrane region" description="Helical" evidence="1">
    <location>
        <begin position="67"/>
        <end position="87"/>
    </location>
</feature>
<dbReference type="RefSeq" id="WP_230068448.1">
    <property type="nucleotide sequence ID" value="NZ_BAABLL010000002.1"/>
</dbReference>
<sequence length="150" mass="15590">MNRSALPFVVLGSFSIIAGGVISAASAGGPNYFSAWTVAYLVLVAGFAQLVLGIGQANLASRIPSTLVIAWQIITFNASSAAVLLGTLLAAPFLTYVGAALLVVALALFVWGVRGHTRHSVVLLWAFRTMVVILLVSAPIGLIISHSRMG</sequence>
<evidence type="ECO:0000313" key="3">
    <source>
        <dbReference type="Proteomes" id="UP001595773"/>
    </source>
</evidence>
<dbReference type="Proteomes" id="UP001595773">
    <property type="component" value="Unassembled WGS sequence"/>
</dbReference>
<keyword evidence="1" id="KW-1133">Transmembrane helix</keyword>
<dbReference type="EMBL" id="JBHSCQ010000003">
    <property type="protein sequence ID" value="MFC4264221.1"/>
    <property type="molecule type" value="Genomic_DNA"/>
</dbReference>